<evidence type="ECO:0000313" key="2">
    <source>
        <dbReference type="Proteomes" id="UP001497522"/>
    </source>
</evidence>
<dbReference type="Proteomes" id="UP001497522">
    <property type="component" value="Chromosome 5"/>
</dbReference>
<name>A0ABP1BM15_9BRYO</name>
<proteinExistence type="predicted"/>
<evidence type="ECO:0008006" key="3">
    <source>
        <dbReference type="Google" id="ProtNLM"/>
    </source>
</evidence>
<protein>
    <recommendedName>
        <fullName evidence="3">Transmembrane protein</fullName>
    </recommendedName>
</protein>
<dbReference type="EMBL" id="OZ023706">
    <property type="protein sequence ID" value="CAK9876800.1"/>
    <property type="molecule type" value="Genomic_DNA"/>
</dbReference>
<organism evidence="1 2">
    <name type="scientific">Sphagnum jensenii</name>
    <dbReference type="NCBI Taxonomy" id="128206"/>
    <lineage>
        <taxon>Eukaryota</taxon>
        <taxon>Viridiplantae</taxon>
        <taxon>Streptophyta</taxon>
        <taxon>Embryophyta</taxon>
        <taxon>Bryophyta</taxon>
        <taxon>Sphagnophytina</taxon>
        <taxon>Sphagnopsida</taxon>
        <taxon>Sphagnales</taxon>
        <taxon>Sphagnaceae</taxon>
        <taxon>Sphagnum</taxon>
    </lineage>
</organism>
<reference evidence="1" key="1">
    <citation type="submission" date="2024-03" db="EMBL/GenBank/DDBJ databases">
        <authorList>
            <consortium name="ELIXIR-Norway"/>
            <consortium name="Elixir Norway"/>
        </authorList>
    </citation>
    <scope>NUCLEOTIDE SEQUENCE</scope>
</reference>
<evidence type="ECO:0000313" key="1">
    <source>
        <dbReference type="EMBL" id="CAK9876800.1"/>
    </source>
</evidence>
<keyword evidence="2" id="KW-1185">Reference proteome</keyword>
<accession>A0ABP1BM15</accession>
<sequence>METASVAVCLYRIMWGLGLRILLVLACSSCCCCSVLLANAAATRTATGEEIGTDSVLGIELDNIQLLSSKVEVSEISAFLQTTTTTLPAAVAAATNRRAVASLDNVDAASKLQATSKLELHRSLVSESNPEVMEAWEESESTPEVMQTWEEAKAGDDGGLDQNLQDQIRMERLLRFSDYVDPSHHPPQEPPSLIDP</sequence>
<gene>
    <name evidence="1" type="ORF">CSSPJE1EN2_LOCUS18842</name>
</gene>